<reference evidence="2 3" key="1">
    <citation type="journal article" date="2012" name="BMC Genomics">
        <title>Comparative genomics of the white-rot fungi, Phanerochaete carnosa and P. chrysosporium, to elucidate the genetic basis of the distinct wood types they colonize.</title>
        <authorList>
            <person name="Suzuki H."/>
            <person name="MacDonald J."/>
            <person name="Syed K."/>
            <person name="Salamov A."/>
            <person name="Hori C."/>
            <person name="Aerts A."/>
            <person name="Henrissat B."/>
            <person name="Wiebenga A."/>
            <person name="vanKuyk P.A."/>
            <person name="Barry K."/>
            <person name="Lindquist E."/>
            <person name="LaButti K."/>
            <person name="Lapidus A."/>
            <person name="Lucas S."/>
            <person name="Coutinho P."/>
            <person name="Gong Y."/>
            <person name="Samejima M."/>
            <person name="Mahadevan R."/>
            <person name="Abou-Zaid M."/>
            <person name="de Vries R.P."/>
            <person name="Igarashi K."/>
            <person name="Yadav J.S."/>
            <person name="Grigoriev I.V."/>
            <person name="Master E.R."/>
        </authorList>
    </citation>
    <scope>NUCLEOTIDE SEQUENCE [LARGE SCALE GENOMIC DNA]</scope>
    <source>
        <strain evidence="2 3">HHB-10118-sp</strain>
    </source>
</reference>
<dbReference type="KEGG" id="pco:PHACADRAFT_201154"/>
<evidence type="ECO:0000313" key="3">
    <source>
        <dbReference type="Proteomes" id="UP000008370"/>
    </source>
</evidence>
<gene>
    <name evidence="2" type="ORF">PHACADRAFT_201154</name>
</gene>
<evidence type="ECO:0000313" key="2">
    <source>
        <dbReference type="EMBL" id="EKM50314.1"/>
    </source>
</evidence>
<sequence length="152" mass="17201">MYTTRSSLILADAIVLVLTWIKTFRHWRNARRLKMKASLTTCLLRDGTTYFIALLALNISQLLTYNIPDPPPILINRFIINLRTAGSTVSDYSMHMSDQRQRQSSLQFTRPTDRLGNMGGTLQVGRSDEPCDDGNDVTEVREEGRHEASAEA</sequence>
<feature type="region of interest" description="Disordered" evidence="1">
    <location>
        <begin position="95"/>
        <end position="152"/>
    </location>
</feature>
<organism evidence="2 3">
    <name type="scientific">Phanerochaete carnosa (strain HHB-10118-sp)</name>
    <name type="common">White-rot fungus</name>
    <name type="synonym">Peniophora carnosa</name>
    <dbReference type="NCBI Taxonomy" id="650164"/>
    <lineage>
        <taxon>Eukaryota</taxon>
        <taxon>Fungi</taxon>
        <taxon>Dikarya</taxon>
        <taxon>Basidiomycota</taxon>
        <taxon>Agaricomycotina</taxon>
        <taxon>Agaricomycetes</taxon>
        <taxon>Polyporales</taxon>
        <taxon>Phanerochaetaceae</taxon>
        <taxon>Phanerochaete</taxon>
    </lineage>
</organism>
<proteinExistence type="predicted"/>
<feature type="compositionally biased region" description="Basic and acidic residues" evidence="1">
    <location>
        <begin position="138"/>
        <end position="152"/>
    </location>
</feature>
<evidence type="ECO:0000256" key="1">
    <source>
        <dbReference type="SAM" id="MobiDB-lite"/>
    </source>
</evidence>
<dbReference type="RefSeq" id="XP_007401497.1">
    <property type="nucleotide sequence ID" value="XM_007401435.1"/>
</dbReference>
<protein>
    <submittedName>
        <fullName evidence="2">Uncharacterized protein</fullName>
    </submittedName>
</protein>
<dbReference type="AlphaFoldDB" id="K5VUT4"/>
<dbReference type="GeneID" id="18911580"/>
<dbReference type="Proteomes" id="UP000008370">
    <property type="component" value="Unassembled WGS sequence"/>
</dbReference>
<keyword evidence="3" id="KW-1185">Reference proteome</keyword>
<accession>K5VUT4</accession>
<dbReference type="InParanoid" id="K5VUT4"/>
<dbReference type="OrthoDB" id="2756573at2759"/>
<name>K5VUT4_PHACS</name>
<dbReference type="EMBL" id="JH930479">
    <property type="protein sequence ID" value="EKM50314.1"/>
    <property type="molecule type" value="Genomic_DNA"/>
</dbReference>
<dbReference type="HOGENOM" id="CLU_053360_4_1_1"/>